<feature type="region of interest" description="Disordered" evidence="1">
    <location>
        <begin position="180"/>
        <end position="214"/>
    </location>
</feature>
<sequence length="214" mass="24114">MHDLTQSHRTLEDCIALRNRQVPRKPVARRQVVKENSKLELEGNSELQMMDEEGEDVEDLVGMNPIVVNGGHDQYTPWSFMDMVGLAGRLLDLTEGAGKWITALEESTGGIRLALDDMKALLMHMVGKHVTDDIFQNTGLSHLSGRHVADYVGFNGFRNQVWGELRQLYPDKLDPSKLEGEELKEVGMLAHPQREEGRREEKVMGSDREAPPLS</sequence>
<evidence type="ECO:0000313" key="2">
    <source>
        <dbReference type="EMBL" id="KAJ8385129.1"/>
    </source>
</evidence>
<keyword evidence="3" id="KW-1185">Reference proteome</keyword>
<dbReference type="Proteomes" id="UP001221898">
    <property type="component" value="Unassembled WGS sequence"/>
</dbReference>
<reference evidence="2" key="1">
    <citation type="journal article" date="2023" name="Science">
        <title>Genome structures resolve the early diversification of teleost fishes.</title>
        <authorList>
            <person name="Parey E."/>
            <person name="Louis A."/>
            <person name="Montfort J."/>
            <person name="Bouchez O."/>
            <person name="Roques C."/>
            <person name="Iampietro C."/>
            <person name="Lluch J."/>
            <person name="Castinel A."/>
            <person name="Donnadieu C."/>
            <person name="Desvignes T."/>
            <person name="Floi Bucao C."/>
            <person name="Jouanno E."/>
            <person name="Wen M."/>
            <person name="Mejri S."/>
            <person name="Dirks R."/>
            <person name="Jansen H."/>
            <person name="Henkel C."/>
            <person name="Chen W.J."/>
            <person name="Zahm M."/>
            <person name="Cabau C."/>
            <person name="Klopp C."/>
            <person name="Thompson A.W."/>
            <person name="Robinson-Rechavi M."/>
            <person name="Braasch I."/>
            <person name="Lecointre G."/>
            <person name="Bobe J."/>
            <person name="Postlethwait J.H."/>
            <person name="Berthelot C."/>
            <person name="Roest Crollius H."/>
            <person name="Guiguen Y."/>
        </authorList>
    </citation>
    <scope>NUCLEOTIDE SEQUENCE</scope>
    <source>
        <strain evidence="2">NC1722</strain>
    </source>
</reference>
<feature type="compositionally biased region" description="Basic and acidic residues" evidence="1">
    <location>
        <begin position="192"/>
        <end position="214"/>
    </location>
</feature>
<name>A0AAD7RJ20_9TELE</name>
<dbReference type="EMBL" id="JAINUG010000258">
    <property type="protein sequence ID" value="KAJ8385129.1"/>
    <property type="molecule type" value="Genomic_DNA"/>
</dbReference>
<protein>
    <submittedName>
        <fullName evidence="2">Uncharacterized protein</fullName>
    </submittedName>
</protein>
<evidence type="ECO:0000313" key="3">
    <source>
        <dbReference type="Proteomes" id="UP001221898"/>
    </source>
</evidence>
<organism evidence="2 3">
    <name type="scientific">Aldrovandia affinis</name>
    <dbReference type="NCBI Taxonomy" id="143900"/>
    <lineage>
        <taxon>Eukaryota</taxon>
        <taxon>Metazoa</taxon>
        <taxon>Chordata</taxon>
        <taxon>Craniata</taxon>
        <taxon>Vertebrata</taxon>
        <taxon>Euteleostomi</taxon>
        <taxon>Actinopterygii</taxon>
        <taxon>Neopterygii</taxon>
        <taxon>Teleostei</taxon>
        <taxon>Notacanthiformes</taxon>
        <taxon>Halosauridae</taxon>
        <taxon>Aldrovandia</taxon>
    </lineage>
</organism>
<proteinExistence type="predicted"/>
<gene>
    <name evidence="2" type="ORF">AAFF_G00192700</name>
</gene>
<evidence type="ECO:0000256" key="1">
    <source>
        <dbReference type="SAM" id="MobiDB-lite"/>
    </source>
</evidence>
<accession>A0AAD7RJ20</accession>
<comment type="caution">
    <text evidence="2">The sequence shown here is derived from an EMBL/GenBank/DDBJ whole genome shotgun (WGS) entry which is preliminary data.</text>
</comment>
<dbReference type="AlphaFoldDB" id="A0AAD7RJ20"/>